<dbReference type="EMBL" id="BMHA01000002">
    <property type="protein sequence ID" value="GGI03894.1"/>
    <property type="molecule type" value="Genomic_DNA"/>
</dbReference>
<sequence>MTAVREAMIVAGGAGSRLRPLTETTPKPLLPFCGGPFLEGVVLRLAAVGVDRVLLVVGADTAPFETFAGSFRDRGVQVEVVPEPEPLDTAGGVRSALDRVSGTFLVLNGDILTDVDLAAAMTTHRRTDADATLVLTRVEDTSSFGVCVLDGDRITDFVEKPTPGSLPGQDTVNAGTYVLEPDALARFPDGRLSFERTVFPDLVATGAAVHGHVGEAVWADLGTPERFLAGQRLALRGALAWPTLQAVDDDGHGVRVAAGAVVEPGAQLEGPVLVQTGARVETGAQVGPDVVLGPGVQVAAGARLRDTALFASSVVEADVHAEGLLAGTGVRLGRGVRAGRGVVLGDGQRIAAHTELTPGLRRPAPGA</sequence>
<reference evidence="4" key="2">
    <citation type="submission" date="2020-09" db="EMBL/GenBank/DDBJ databases">
        <authorList>
            <person name="Sun Q."/>
            <person name="Zhou Y."/>
        </authorList>
    </citation>
    <scope>NUCLEOTIDE SEQUENCE</scope>
    <source>
        <strain evidence="4">CGMCC 1.14988</strain>
    </source>
</reference>
<dbReference type="InterPro" id="IPR005835">
    <property type="entry name" value="NTP_transferase_dom"/>
</dbReference>
<dbReference type="InterPro" id="IPR011004">
    <property type="entry name" value="Trimer_LpxA-like_sf"/>
</dbReference>
<evidence type="ECO:0000313" key="4">
    <source>
        <dbReference type="EMBL" id="GGI03894.1"/>
    </source>
</evidence>
<keyword evidence="5" id="KW-1185">Reference proteome</keyword>
<evidence type="ECO:0000259" key="3">
    <source>
        <dbReference type="Pfam" id="PF25087"/>
    </source>
</evidence>
<dbReference type="AlphaFoldDB" id="A0A8J3ESP6"/>
<dbReference type="InterPro" id="IPR050486">
    <property type="entry name" value="Mannose-1P_guanyltransferase"/>
</dbReference>
<evidence type="ECO:0000259" key="2">
    <source>
        <dbReference type="Pfam" id="PF00483"/>
    </source>
</evidence>
<dbReference type="SUPFAM" id="SSF53448">
    <property type="entry name" value="Nucleotide-diphospho-sugar transferases"/>
    <property type="match status" value="1"/>
</dbReference>
<gene>
    <name evidence="4" type="ORF">GCM10011354_06330</name>
</gene>
<name>A0A8J3ESP6_9ACTN</name>
<proteinExistence type="inferred from homology"/>
<comment type="caution">
    <text evidence="4">The sequence shown here is derived from an EMBL/GenBank/DDBJ whole genome shotgun (WGS) entry which is preliminary data.</text>
</comment>
<dbReference type="Gene3D" id="2.160.10.10">
    <property type="entry name" value="Hexapeptide repeat proteins"/>
    <property type="match status" value="1"/>
</dbReference>
<organism evidence="4 5">
    <name type="scientific">Egicoccus halophilus</name>
    <dbReference type="NCBI Taxonomy" id="1670830"/>
    <lineage>
        <taxon>Bacteria</taxon>
        <taxon>Bacillati</taxon>
        <taxon>Actinomycetota</taxon>
        <taxon>Nitriliruptoria</taxon>
        <taxon>Egicoccales</taxon>
        <taxon>Egicoccaceae</taxon>
        <taxon>Egicoccus</taxon>
    </lineage>
</organism>
<dbReference type="InterPro" id="IPR056729">
    <property type="entry name" value="GMPPB_C"/>
</dbReference>
<feature type="domain" description="Mannose-1-phosphate guanyltransferase C-terminal" evidence="3">
    <location>
        <begin position="269"/>
        <end position="351"/>
    </location>
</feature>
<dbReference type="Pfam" id="PF00483">
    <property type="entry name" value="NTP_transferase"/>
    <property type="match status" value="1"/>
</dbReference>
<dbReference type="InterPro" id="IPR029044">
    <property type="entry name" value="Nucleotide-diphossugar_trans"/>
</dbReference>
<dbReference type="CDD" id="cd04181">
    <property type="entry name" value="NTP_transferase"/>
    <property type="match status" value="1"/>
</dbReference>
<dbReference type="Gene3D" id="3.90.550.10">
    <property type="entry name" value="Spore Coat Polysaccharide Biosynthesis Protein SpsA, Chain A"/>
    <property type="match status" value="1"/>
</dbReference>
<evidence type="ECO:0000313" key="5">
    <source>
        <dbReference type="Proteomes" id="UP000650511"/>
    </source>
</evidence>
<accession>A0A8J3ESP6</accession>
<protein>
    <submittedName>
        <fullName evidence="4">Nucleoside-diphosphate-sugar pyrophosphorylase</fullName>
    </submittedName>
</protein>
<feature type="domain" description="Nucleotidyl transferase" evidence="2">
    <location>
        <begin position="7"/>
        <end position="231"/>
    </location>
</feature>
<dbReference type="SUPFAM" id="SSF51161">
    <property type="entry name" value="Trimeric LpxA-like enzymes"/>
    <property type="match status" value="1"/>
</dbReference>
<dbReference type="Proteomes" id="UP000650511">
    <property type="component" value="Unassembled WGS sequence"/>
</dbReference>
<dbReference type="Pfam" id="PF25087">
    <property type="entry name" value="GMPPB_C"/>
    <property type="match status" value="1"/>
</dbReference>
<dbReference type="OrthoDB" id="9801810at2"/>
<reference evidence="4" key="1">
    <citation type="journal article" date="2014" name="Int. J. Syst. Evol. Microbiol.">
        <title>Complete genome sequence of Corynebacterium casei LMG S-19264T (=DSM 44701T), isolated from a smear-ripened cheese.</title>
        <authorList>
            <consortium name="US DOE Joint Genome Institute (JGI-PGF)"/>
            <person name="Walter F."/>
            <person name="Albersmeier A."/>
            <person name="Kalinowski J."/>
            <person name="Ruckert C."/>
        </authorList>
    </citation>
    <scope>NUCLEOTIDE SEQUENCE</scope>
    <source>
        <strain evidence="4">CGMCC 1.14988</strain>
    </source>
</reference>
<evidence type="ECO:0000256" key="1">
    <source>
        <dbReference type="ARBA" id="ARBA00007274"/>
    </source>
</evidence>
<dbReference type="RefSeq" id="WP_130650873.1">
    <property type="nucleotide sequence ID" value="NZ_BMHA01000002.1"/>
</dbReference>
<dbReference type="PANTHER" id="PTHR22572">
    <property type="entry name" value="SUGAR-1-PHOSPHATE GUANYL TRANSFERASE"/>
    <property type="match status" value="1"/>
</dbReference>
<comment type="similarity">
    <text evidence="1">Belongs to the transferase hexapeptide repeat family.</text>
</comment>